<evidence type="ECO:0000313" key="6">
    <source>
        <dbReference type="EMBL" id="CAH3038034.1"/>
    </source>
</evidence>
<reference evidence="6 7" key="1">
    <citation type="submission" date="2022-05" db="EMBL/GenBank/DDBJ databases">
        <authorList>
            <consortium name="Genoscope - CEA"/>
            <person name="William W."/>
        </authorList>
    </citation>
    <scope>NUCLEOTIDE SEQUENCE [LARGE SCALE GENOMIC DNA]</scope>
</reference>
<keyword evidence="2" id="KW-0106">Calcium</keyword>
<dbReference type="InterPro" id="IPR050230">
    <property type="entry name" value="CALM/Myosin/TropC-like"/>
</dbReference>
<feature type="domain" description="PDZ" evidence="4">
    <location>
        <begin position="292"/>
        <end position="381"/>
    </location>
</feature>
<evidence type="ECO:0000313" key="7">
    <source>
        <dbReference type="Proteomes" id="UP001159405"/>
    </source>
</evidence>
<comment type="caution">
    <text evidence="6">The sequence shown here is derived from an EMBL/GenBank/DDBJ whole genome shotgun (WGS) entry which is preliminary data.</text>
</comment>
<sequence>MLALRRGKFRAFLKPTNSTVNKGYDGNSFTNSHEYEISLEIAVGPKGEISRQDVEITGGNDEHYIPGNPGIFVSWIKPGSDADKVLRPGCQITKIDDVDVRNVSRQTAQNLLRFADQYAEIDALTMQGDEVSQVPSNSKMVTWGGVSIDSEVDNNSDSGRGTDIIEKENKPNLDGGETISVKVPVGATGKLVPLNFEIQGGQDEGATGGSSGIVIKEIKDGSLLDMYNVRVGDYILKVNGFDVTDVPQQMFFDLLRAAEKVAKIQILKIPVSKDKTEVRVFEVENAGENEKIVEISTGPKGRLGKLGLKINGGRDRPCVPGDPGIFITTVKRGSVFDKVLGPGDKILKIDGTNVSNVPLRFALDRIRAADRRVRLHIKKADHTEHDSSERDRARRAWRAARSFSDEQLEEFKLAFSVYDRSGSGRINQKQMTELCRSLGHNITATDKDVIDTEFKLGGESKISFLDFVQLMTRITTSKQSDSDLVNAFEVFDRELKGFFRLHELEHALKEMPGGKNLEESEIADILAFADPDGDGNVSFQEFQDLVLPIFNFPNQFQKAQNMQKLPQSKNVLQTNNPSNNITLNKQLDPKGQPLNVVTRGLFRQLSSIKKLFPSFKKESDYLTVELPKRLEDHAADLGFTLHGGNDNPRFPGDPGIFIKHVVSGSSADRMLRPGDRVLSINGINVSNVPVKYARQTVRKAKNVVRLEIRKAPKRQQRINEAIKKEYQLENPVFCNEQIEGFEDAFSVFDANGNGKIKVREVFPLIRSLGHNPVEAAVWCYLNELDLAGQRKITFVEFIRVMESLITDEERKENGCIDALRVFDSDQRGYISLNELQVALRSMPGSAQMKEFELRDILHEADPDGDGKVKIQGEWISLMITL</sequence>
<keyword evidence="1" id="KW-0677">Repeat</keyword>
<keyword evidence="7" id="KW-1185">Reference proteome</keyword>
<dbReference type="CDD" id="cd00136">
    <property type="entry name" value="PDZ_canonical"/>
    <property type="match status" value="3"/>
</dbReference>
<dbReference type="SUPFAM" id="SSF50156">
    <property type="entry name" value="PDZ domain-like"/>
    <property type="match status" value="4"/>
</dbReference>
<evidence type="ECO:0000259" key="4">
    <source>
        <dbReference type="PROSITE" id="PS50106"/>
    </source>
</evidence>
<organism evidence="6 7">
    <name type="scientific">Porites lobata</name>
    <dbReference type="NCBI Taxonomy" id="104759"/>
    <lineage>
        <taxon>Eukaryota</taxon>
        <taxon>Metazoa</taxon>
        <taxon>Cnidaria</taxon>
        <taxon>Anthozoa</taxon>
        <taxon>Hexacorallia</taxon>
        <taxon>Scleractinia</taxon>
        <taxon>Fungiina</taxon>
        <taxon>Poritidae</taxon>
        <taxon>Porites</taxon>
    </lineage>
</organism>
<name>A0ABN8MX66_9CNID</name>
<dbReference type="PROSITE" id="PS50222">
    <property type="entry name" value="EF_HAND_2"/>
    <property type="match status" value="5"/>
</dbReference>
<dbReference type="PANTHER" id="PTHR23048:SF0">
    <property type="entry name" value="CALMODULIN LIKE 3"/>
    <property type="match status" value="1"/>
</dbReference>
<evidence type="ECO:0000256" key="1">
    <source>
        <dbReference type="ARBA" id="ARBA00022737"/>
    </source>
</evidence>
<evidence type="ECO:0000256" key="2">
    <source>
        <dbReference type="ARBA" id="ARBA00022837"/>
    </source>
</evidence>
<protein>
    <recommendedName>
        <fullName evidence="8">Calmodulin</fullName>
    </recommendedName>
</protein>
<feature type="domain" description="EF-hand" evidence="5">
    <location>
        <begin position="517"/>
        <end position="552"/>
    </location>
</feature>
<evidence type="ECO:0000256" key="3">
    <source>
        <dbReference type="SAM" id="MobiDB-lite"/>
    </source>
</evidence>
<dbReference type="InterPro" id="IPR011992">
    <property type="entry name" value="EF-hand-dom_pair"/>
</dbReference>
<feature type="domain" description="EF-hand" evidence="5">
    <location>
        <begin position="810"/>
        <end position="845"/>
    </location>
</feature>
<dbReference type="PROSITE" id="PS00018">
    <property type="entry name" value="EF_HAND_1"/>
    <property type="match status" value="1"/>
</dbReference>
<dbReference type="PROSITE" id="PS50106">
    <property type="entry name" value="PDZ"/>
    <property type="match status" value="4"/>
</dbReference>
<evidence type="ECO:0000259" key="5">
    <source>
        <dbReference type="PROSITE" id="PS50222"/>
    </source>
</evidence>
<feature type="domain" description="EF-hand" evidence="5">
    <location>
        <begin position="479"/>
        <end position="514"/>
    </location>
</feature>
<dbReference type="Pfam" id="PF13499">
    <property type="entry name" value="EF-hand_7"/>
    <property type="match status" value="3"/>
</dbReference>
<dbReference type="EMBL" id="CALNXK010000006">
    <property type="protein sequence ID" value="CAH3038034.1"/>
    <property type="molecule type" value="Genomic_DNA"/>
</dbReference>
<dbReference type="CDD" id="cd00051">
    <property type="entry name" value="EFh"/>
    <property type="match status" value="2"/>
</dbReference>
<feature type="domain" description="EF-hand" evidence="5">
    <location>
        <begin position="736"/>
        <end position="771"/>
    </location>
</feature>
<evidence type="ECO:0008006" key="8">
    <source>
        <dbReference type="Google" id="ProtNLM"/>
    </source>
</evidence>
<dbReference type="InterPro" id="IPR002048">
    <property type="entry name" value="EF_hand_dom"/>
</dbReference>
<feature type="region of interest" description="Disordered" evidence="3">
    <location>
        <begin position="151"/>
        <end position="171"/>
    </location>
</feature>
<gene>
    <name evidence="6" type="ORF">PLOB_00039609</name>
</gene>
<dbReference type="PANTHER" id="PTHR23048">
    <property type="entry name" value="MYOSIN LIGHT CHAIN 1, 3"/>
    <property type="match status" value="1"/>
</dbReference>
<dbReference type="SMART" id="SM00228">
    <property type="entry name" value="PDZ"/>
    <property type="match status" value="4"/>
</dbReference>
<feature type="domain" description="EF-hand" evidence="5">
    <location>
        <begin position="406"/>
        <end position="441"/>
    </location>
</feature>
<feature type="domain" description="PDZ" evidence="4">
    <location>
        <begin position="180"/>
        <end position="270"/>
    </location>
</feature>
<dbReference type="InterPro" id="IPR018247">
    <property type="entry name" value="EF_Hand_1_Ca_BS"/>
</dbReference>
<accession>A0ABN8MX66</accession>
<dbReference type="SMART" id="SM00054">
    <property type="entry name" value="EFh"/>
    <property type="match status" value="6"/>
</dbReference>
<dbReference type="InterPro" id="IPR036034">
    <property type="entry name" value="PDZ_sf"/>
</dbReference>
<dbReference type="Gene3D" id="2.30.42.10">
    <property type="match status" value="4"/>
</dbReference>
<proteinExistence type="predicted"/>
<dbReference type="Gene3D" id="1.10.238.10">
    <property type="entry name" value="EF-hand"/>
    <property type="match status" value="4"/>
</dbReference>
<dbReference type="Pfam" id="PF00595">
    <property type="entry name" value="PDZ"/>
    <property type="match status" value="4"/>
</dbReference>
<feature type="domain" description="PDZ" evidence="4">
    <location>
        <begin position="623"/>
        <end position="712"/>
    </location>
</feature>
<feature type="non-terminal residue" evidence="6">
    <location>
        <position position="881"/>
    </location>
</feature>
<feature type="domain" description="PDZ" evidence="4">
    <location>
        <begin position="38"/>
        <end position="127"/>
    </location>
</feature>
<dbReference type="Proteomes" id="UP001159405">
    <property type="component" value="Unassembled WGS sequence"/>
</dbReference>
<dbReference type="SUPFAM" id="SSF47473">
    <property type="entry name" value="EF-hand"/>
    <property type="match status" value="2"/>
</dbReference>
<dbReference type="InterPro" id="IPR001478">
    <property type="entry name" value="PDZ"/>
</dbReference>